<dbReference type="RefSeq" id="WP_320685327.1">
    <property type="nucleotide sequence ID" value="NZ_JAXBLV010000028.1"/>
</dbReference>
<evidence type="ECO:0000256" key="2">
    <source>
        <dbReference type="SAM" id="SignalP"/>
    </source>
</evidence>
<dbReference type="Proteomes" id="UP001272242">
    <property type="component" value="Unassembled WGS sequence"/>
</dbReference>
<evidence type="ECO:0000256" key="1">
    <source>
        <dbReference type="SAM" id="MobiDB-lite"/>
    </source>
</evidence>
<name>A0ABU5ESS7_9BACT</name>
<reference evidence="4" key="1">
    <citation type="journal article" date="2023" name="Mar. Drugs">
        <title>Gemmata algarum, a Novel Planctomycete Isolated from an Algal Mat, Displays Antimicrobial Activity.</title>
        <authorList>
            <person name="Kumar G."/>
            <person name="Kallscheuer N."/>
            <person name="Kashif M."/>
            <person name="Ahamad S."/>
            <person name="Jagadeeshwari U."/>
            <person name="Pannikurungottu S."/>
            <person name="Haufschild T."/>
            <person name="Kabuu M."/>
            <person name="Sasikala C."/>
            <person name="Jogler C."/>
            <person name="Ramana C."/>
        </authorList>
    </citation>
    <scope>NUCLEOTIDE SEQUENCE [LARGE SCALE GENOMIC DNA]</scope>
    <source>
        <strain evidence="4">JC673</strain>
    </source>
</reference>
<protein>
    <submittedName>
        <fullName evidence="3">Uncharacterized protein</fullName>
    </submittedName>
</protein>
<proteinExistence type="predicted"/>
<feature type="chain" id="PRO_5045961749" evidence="2">
    <location>
        <begin position="23"/>
        <end position="334"/>
    </location>
</feature>
<gene>
    <name evidence="3" type="ORF">R5W23_005490</name>
</gene>
<feature type="compositionally biased region" description="Gly residues" evidence="1">
    <location>
        <begin position="290"/>
        <end position="306"/>
    </location>
</feature>
<organism evidence="3 4">
    <name type="scientific">Gemmata algarum</name>
    <dbReference type="NCBI Taxonomy" id="2975278"/>
    <lineage>
        <taxon>Bacteria</taxon>
        <taxon>Pseudomonadati</taxon>
        <taxon>Planctomycetota</taxon>
        <taxon>Planctomycetia</taxon>
        <taxon>Gemmatales</taxon>
        <taxon>Gemmataceae</taxon>
        <taxon>Gemmata</taxon>
    </lineage>
</organism>
<keyword evidence="4" id="KW-1185">Reference proteome</keyword>
<evidence type="ECO:0000313" key="4">
    <source>
        <dbReference type="Proteomes" id="UP001272242"/>
    </source>
</evidence>
<dbReference type="EMBL" id="JAXBLV010000028">
    <property type="protein sequence ID" value="MDY3558397.1"/>
    <property type="molecule type" value="Genomic_DNA"/>
</dbReference>
<comment type="caution">
    <text evidence="3">The sequence shown here is derived from an EMBL/GenBank/DDBJ whole genome shotgun (WGS) entry which is preliminary data.</text>
</comment>
<evidence type="ECO:0000313" key="3">
    <source>
        <dbReference type="EMBL" id="MDY3558397.1"/>
    </source>
</evidence>
<sequence>MRMWKLVAALFALATWTGPVSADPPKPEKSRTEVLPVAEKWGNGLTEEQLLTIPDRDTDRFKAALGKLAFYADGPRDHADEFLKAVGYPVDEQGPAWKQLSPATKIALAAKQAYVKSERDGQLFGALLQKQLAMSYPSLKREPELAPFRNAKLDLTEKPQFTTNLTTKELSATKLPAEIAKAVIHLASYVSSAGAVTDADLARMTPLEPSKQLEILVAAKNSRELLETLLEKSHLEFASHYEAKEAELLTKQVFTKWMKSVSDCYPALKKEKELVAWLGPLDPPSDAKGEPGGGGKPDAPKGGGGPSYDPKSKSGIPRSKDPGAPGTRPGFGSR</sequence>
<accession>A0ABU5ESS7</accession>
<feature type="signal peptide" evidence="2">
    <location>
        <begin position="1"/>
        <end position="22"/>
    </location>
</feature>
<keyword evidence="2" id="KW-0732">Signal</keyword>
<feature type="region of interest" description="Disordered" evidence="1">
    <location>
        <begin position="279"/>
        <end position="334"/>
    </location>
</feature>